<feature type="compositionally biased region" description="Basic and acidic residues" evidence="1">
    <location>
        <begin position="91"/>
        <end position="100"/>
    </location>
</feature>
<comment type="caution">
    <text evidence="2">The sequence shown here is derived from an EMBL/GenBank/DDBJ whole genome shotgun (WGS) entry which is preliminary data.</text>
</comment>
<feature type="region of interest" description="Disordered" evidence="1">
    <location>
        <begin position="190"/>
        <end position="229"/>
    </location>
</feature>
<feature type="compositionally biased region" description="Basic and acidic residues" evidence="1">
    <location>
        <begin position="208"/>
        <end position="229"/>
    </location>
</feature>
<dbReference type="EMBL" id="JAVHNS010000008">
    <property type="protein sequence ID" value="KAK6345852.1"/>
    <property type="molecule type" value="Genomic_DNA"/>
</dbReference>
<feature type="region of interest" description="Disordered" evidence="1">
    <location>
        <begin position="139"/>
        <end position="178"/>
    </location>
</feature>
<evidence type="ECO:0000313" key="2">
    <source>
        <dbReference type="EMBL" id="KAK6345852.1"/>
    </source>
</evidence>
<accession>A0AAV9UML8</accession>
<keyword evidence="3" id="KW-1185">Reference proteome</keyword>
<evidence type="ECO:0000313" key="3">
    <source>
        <dbReference type="Proteomes" id="UP001373714"/>
    </source>
</evidence>
<feature type="region of interest" description="Disordered" evidence="1">
    <location>
        <begin position="85"/>
        <end position="116"/>
    </location>
</feature>
<feature type="compositionally biased region" description="Basic and acidic residues" evidence="1">
    <location>
        <begin position="151"/>
        <end position="169"/>
    </location>
</feature>
<protein>
    <submittedName>
        <fullName evidence="2">Uncharacterized protein</fullName>
    </submittedName>
</protein>
<evidence type="ECO:0000256" key="1">
    <source>
        <dbReference type="SAM" id="MobiDB-lite"/>
    </source>
</evidence>
<gene>
    <name evidence="2" type="ORF">TWF730_010195</name>
</gene>
<name>A0AAV9UML8_9PEZI</name>
<reference evidence="2 3" key="1">
    <citation type="submission" date="2019-10" db="EMBL/GenBank/DDBJ databases">
        <authorList>
            <person name="Palmer J.M."/>
        </authorList>
    </citation>
    <scope>NUCLEOTIDE SEQUENCE [LARGE SCALE GENOMIC DNA]</scope>
    <source>
        <strain evidence="2 3">TWF730</strain>
    </source>
</reference>
<proteinExistence type="predicted"/>
<sequence length="255" mass="26486">MDCRRDPTTGEPIGSIVYAKPSKAPEWLILNLLPLGAIGFGNVAKAVAMVRRIMEEEGHEMHEAVVRGVKLMGVTDPKIIEGIRSQGTRGGKKEGRKEVGCEGGKTGDGGKDGKKGGVLGLEKAELGAGAAGGAYVPPHLRYGLPGQSKTRAPEGGEKGGRREEKDGGNKKGVLGLDKAEPVTRAVGGAYVPPHLRYGLPGRFQARAPEGEKKSAGEGNGGKKDGVSDLDKVGTLAAGDAGVPYVAPHRRYKLPA</sequence>
<dbReference type="Proteomes" id="UP001373714">
    <property type="component" value="Unassembled WGS sequence"/>
</dbReference>
<feature type="region of interest" description="Disordered" evidence="1">
    <location>
        <begin position="236"/>
        <end position="255"/>
    </location>
</feature>
<organism evidence="2 3">
    <name type="scientific">Orbilia blumenaviensis</name>
    <dbReference type="NCBI Taxonomy" id="1796055"/>
    <lineage>
        <taxon>Eukaryota</taxon>
        <taxon>Fungi</taxon>
        <taxon>Dikarya</taxon>
        <taxon>Ascomycota</taxon>
        <taxon>Pezizomycotina</taxon>
        <taxon>Orbiliomycetes</taxon>
        <taxon>Orbiliales</taxon>
        <taxon>Orbiliaceae</taxon>
        <taxon>Orbilia</taxon>
    </lineage>
</organism>
<dbReference type="AlphaFoldDB" id="A0AAV9UML8"/>